<sequence length="179" mass="20783">MFLYVFSVFSFSTTAQQKVAVCCSMLQRMLVVRRIKHLNTHKTVLTARRETFAIGMECHAVDWTEMSLNARKLLFVHQMEEAGIKLASLRRSRSDLHRILTTAKCDVFEKWANARRVDGPLSFERFQAHQRIGIKQLGRTILRRRDEHGTVARHLHIRDAGGVVVHRVEFFHCTQIPDT</sequence>
<protein>
    <recommendedName>
        <fullName evidence="4">Secreted protein</fullName>
    </recommendedName>
</protein>
<dbReference type="EnsemblMetazoa" id="ACHR014110-RA">
    <property type="protein sequence ID" value="ACHR014110-PA"/>
    <property type="gene ID" value="ACHR014110"/>
</dbReference>
<dbReference type="VEuPathDB" id="VectorBase:ACHR014110"/>
<keyword evidence="3" id="KW-1185">Reference proteome</keyword>
<evidence type="ECO:0000313" key="3">
    <source>
        <dbReference type="Proteomes" id="UP000075881"/>
    </source>
</evidence>
<feature type="signal peptide" evidence="1">
    <location>
        <begin position="1"/>
        <end position="15"/>
    </location>
</feature>
<dbReference type="Proteomes" id="UP000075881">
    <property type="component" value="Unassembled WGS sequence"/>
</dbReference>
<reference evidence="3" key="1">
    <citation type="submission" date="2013-03" db="EMBL/GenBank/DDBJ databases">
        <title>The Genome Sequence of Anopheles christyi ACHKN1017.</title>
        <authorList>
            <consortium name="The Broad Institute Genomics Platform"/>
            <person name="Neafsey D.E."/>
            <person name="Besansky N."/>
            <person name="Walker B."/>
            <person name="Young S.K."/>
            <person name="Zeng Q."/>
            <person name="Gargeya S."/>
            <person name="Fitzgerald M."/>
            <person name="Haas B."/>
            <person name="Abouelleil A."/>
            <person name="Allen A.W."/>
            <person name="Alvarado L."/>
            <person name="Arachchi H.M."/>
            <person name="Berlin A.M."/>
            <person name="Chapman S.B."/>
            <person name="Gainer-Dewar J."/>
            <person name="Goldberg J."/>
            <person name="Griggs A."/>
            <person name="Gujja S."/>
            <person name="Hansen M."/>
            <person name="Howarth C."/>
            <person name="Imamovic A."/>
            <person name="Ireland A."/>
            <person name="Larimer J."/>
            <person name="McCowan C."/>
            <person name="Murphy C."/>
            <person name="Pearson M."/>
            <person name="Poon T.W."/>
            <person name="Priest M."/>
            <person name="Roberts A."/>
            <person name="Saif S."/>
            <person name="Shea T."/>
            <person name="Sisk P."/>
            <person name="Sykes S."/>
            <person name="Wortman J."/>
            <person name="Nusbaum C."/>
            <person name="Birren B."/>
        </authorList>
    </citation>
    <scope>NUCLEOTIDE SEQUENCE [LARGE SCALE GENOMIC DNA]</scope>
    <source>
        <strain evidence="3">ACHKN1017</strain>
    </source>
</reference>
<evidence type="ECO:0000313" key="2">
    <source>
        <dbReference type="EnsemblMetazoa" id="ACHR014110-PA"/>
    </source>
</evidence>
<proteinExistence type="predicted"/>
<keyword evidence="1" id="KW-0732">Signal</keyword>
<evidence type="ECO:0008006" key="4">
    <source>
        <dbReference type="Google" id="ProtNLM"/>
    </source>
</evidence>
<feature type="chain" id="PRO_5013266565" description="Secreted protein" evidence="1">
    <location>
        <begin position="16"/>
        <end position="179"/>
    </location>
</feature>
<evidence type="ECO:0000256" key="1">
    <source>
        <dbReference type="SAM" id="SignalP"/>
    </source>
</evidence>
<organism evidence="2 3">
    <name type="scientific">Anopheles christyi</name>
    <dbReference type="NCBI Taxonomy" id="43041"/>
    <lineage>
        <taxon>Eukaryota</taxon>
        <taxon>Metazoa</taxon>
        <taxon>Ecdysozoa</taxon>
        <taxon>Arthropoda</taxon>
        <taxon>Hexapoda</taxon>
        <taxon>Insecta</taxon>
        <taxon>Pterygota</taxon>
        <taxon>Neoptera</taxon>
        <taxon>Endopterygota</taxon>
        <taxon>Diptera</taxon>
        <taxon>Nematocera</taxon>
        <taxon>Culicoidea</taxon>
        <taxon>Culicidae</taxon>
        <taxon>Anophelinae</taxon>
        <taxon>Anopheles</taxon>
    </lineage>
</organism>
<dbReference type="AlphaFoldDB" id="A0A182KI07"/>
<accession>A0A182KI07</accession>
<name>A0A182KI07_9DIPT</name>
<reference evidence="2" key="2">
    <citation type="submission" date="2020-05" db="UniProtKB">
        <authorList>
            <consortium name="EnsemblMetazoa"/>
        </authorList>
    </citation>
    <scope>IDENTIFICATION</scope>
    <source>
        <strain evidence="2">ACHKN1017</strain>
    </source>
</reference>